<gene>
    <name evidence="2" type="ORF">J2800_004969</name>
</gene>
<dbReference type="Proteomes" id="UP001262754">
    <property type="component" value="Unassembled WGS sequence"/>
</dbReference>
<evidence type="ECO:0008006" key="4">
    <source>
        <dbReference type="Google" id="ProtNLM"/>
    </source>
</evidence>
<dbReference type="PROSITE" id="PS51257">
    <property type="entry name" value="PROKAR_LIPOPROTEIN"/>
    <property type="match status" value="1"/>
</dbReference>
<accession>A0ABU1N6W4</accession>
<reference evidence="2 3" key="1">
    <citation type="submission" date="2023-07" db="EMBL/GenBank/DDBJ databases">
        <title>Sorghum-associated microbial communities from plants grown in Nebraska, USA.</title>
        <authorList>
            <person name="Schachtman D."/>
        </authorList>
    </citation>
    <scope>NUCLEOTIDE SEQUENCE [LARGE SCALE GENOMIC DNA]</scope>
    <source>
        <strain evidence="2 3">DS2154</strain>
    </source>
</reference>
<protein>
    <recommendedName>
        <fullName evidence="4">DUF3298 domain-containing protein</fullName>
    </recommendedName>
</protein>
<sequence length="286" mass="29808">MPSTKARPVAVLGLLAALGACEGKPAAPPRAPAAVSTTAPAPAAPATSAAMARPLTFDQSDEAAKVALRLPAEIASHPALHALLYDRETADLKTFAAKAQADRKASDGKFPWRPYTRQGQWFLAADAAPLVALRALWFEDTGGAHPNHGAASLIWDSAAKRDIQPSALFRPEADMSVLDKAICDAVAQAKTHREGATPLNAMFSCPKWNQTVLVPTPSTSPGKIGGLAVLIDPYVVGPYAEGDYEIVVPVSAFQALLAPAYASAFGGAPRSPGNPDGTLSVRMDLK</sequence>
<name>A0ABU1N6W4_9CAUL</name>
<keyword evidence="3" id="KW-1185">Reference proteome</keyword>
<evidence type="ECO:0000313" key="3">
    <source>
        <dbReference type="Proteomes" id="UP001262754"/>
    </source>
</evidence>
<organism evidence="2 3">
    <name type="scientific">Caulobacter rhizosphaerae</name>
    <dbReference type="NCBI Taxonomy" id="2010972"/>
    <lineage>
        <taxon>Bacteria</taxon>
        <taxon>Pseudomonadati</taxon>
        <taxon>Pseudomonadota</taxon>
        <taxon>Alphaproteobacteria</taxon>
        <taxon>Caulobacterales</taxon>
        <taxon>Caulobacteraceae</taxon>
        <taxon>Caulobacter</taxon>
    </lineage>
</organism>
<proteinExistence type="predicted"/>
<comment type="caution">
    <text evidence="2">The sequence shown here is derived from an EMBL/GenBank/DDBJ whole genome shotgun (WGS) entry which is preliminary data.</text>
</comment>
<evidence type="ECO:0000313" key="2">
    <source>
        <dbReference type="EMBL" id="MDR6534198.1"/>
    </source>
</evidence>
<dbReference type="RefSeq" id="WP_310035389.1">
    <property type="nucleotide sequence ID" value="NZ_JAVDRL010000021.1"/>
</dbReference>
<dbReference type="EMBL" id="JAVDRL010000021">
    <property type="protein sequence ID" value="MDR6534198.1"/>
    <property type="molecule type" value="Genomic_DNA"/>
</dbReference>
<evidence type="ECO:0000256" key="1">
    <source>
        <dbReference type="SAM" id="MobiDB-lite"/>
    </source>
</evidence>
<feature type="region of interest" description="Disordered" evidence="1">
    <location>
        <begin position="267"/>
        <end position="286"/>
    </location>
</feature>